<evidence type="ECO:0008006" key="3">
    <source>
        <dbReference type="Google" id="ProtNLM"/>
    </source>
</evidence>
<dbReference type="Pfam" id="PF03382">
    <property type="entry name" value="DUF285"/>
    <property type="match status" value="1"/>
</dbReference>
<evidence type="ECO:0000256" key="1">
    <source>
        <dbReference type="SAM" id="MobiDB-lite"/>
    </source>
</evidence>
<evidence type="ECO:0000313" key="2">
    <source>
        <dbReference type="EMBL" id="QHT08967.1"/>
    </source>
</evidence>
<dbReference type="InterPro" id="IPR005046">
    <property type="entry name" value="DUF285"/>
</dbReference>
<dbReference type="NCBIfam" id="TIGR02167">
    <property type="entry name" value="Liste_lipo_26"/>
    <property type="match status" value="3"/>
</dbReference>
<dbReference type="AlphaFoldDB" id="A0A6C0CXH6"/>
<organism evidence="2">
    <name type="scientific">viral metagenome</name>
    <dbReference type="NCBI Taxonomy" id="1070528"/>
    <lineage>
        <taxon>unclassified sequences</taxon>
        <taxon>metagenomes</taxon>
        <taxon>organismal metagenomes</taxon>
    </lineage>
</organism>
<feature type="region of interest" description="Disordered" evidence="1">
    <location>
        <begin position="271"/>
        <end position="291"/>
    </location>
</feature>
<reference evidence="2" key="1">
    <citation type="journal article" date="2020" name="Nature">
        <title>Giant virus diversity and host interactions through global metagenomics.</title>
        <authorList>
            <person name="Schulz F."/>
            <person name="Roux S."/>
            <person name="Paez-Espino D."/>
            <person name="Jungbluth S."/>
            <person name="Walsh D.A."/>
            <person name="Denef V.J."/>
            <person name="McMahon K.D."/>
            <person name="Konstantinidis K.T."/>
            <person name="Eloe-Fadrosh E.A."/>
            <person name="Kyrpides N.C."/>
            <person name="Woyke T."/>
        </authorList>
    </citation>
    <scope>NUCLEOTIDE SEQUENCE</scope>
    <source>
        <strain evidence="2">GVMAG-M-3300023109-53</strain>
    </source>
</reference>
<dbReference type="EMBL" id="MN739504">
    <property type="protein sequence ID" value="QHT08967.1"/>
    <property type="molecule type" value="Genomic_DNA"/>
</dbReference>
<name>A0A6C0CXH6_9ZZZZ</name>
<protein>
    <recommendedName>
        <fullName evidence="3">Cadherin domain-containing protein</fullName>
    </recommendedName>
</protein>
<sequence>MPYTSIADVSFQDVVNLWITNPTAAEFTTISNNPFYGPIQQWDTQLVTDMSNAFYLQSSFNDDISLWNTSNVTNMYRMFSGANNFNQPLNNWDVGNVTDMNSMFLLALAFNKPLNNWNVGNVTNMDLMFSNTDVFNQPLNNWNVGNVTTMASMFSYAYSFNQPLNNWNVGNMTTMNSMFYNATAFNQPLNNWNVGNVTTMASMFSYATAFNQPLFHWDVSNVTTFEEMFKVATTFDQYIRSWDVSSSAILTNMFAGSYTGNQCPLATDKSLWNKENNTDTGDQPPGPTPTVNGYFNQDLSGSYAPYYSYNYLQHPNQIIIVTQPGSPTGAGLYTLSSVTPSEIPTSVTIDETTGTLTISTANILGCKSNQIYTINITENTSPASTSIIIVNIKNTPREPNAFPFPLEQKNKSLHGVNQKLDPGTARPNYFITRSQFNPARFRSKQSNLSNPSLCFF</sequence>
<dbReference type="InterPro" id="IPR011889">
    <property type="entry name" value="Liste_lipo_26"/>
</dbReference>
<proteinExistence type="predicted"/>
<accession>A0A6C0CXH6</accession>